<dbReference type="PANTHER" id="PTHR30474:SF1">
    <property type="entry name" value="PEPTIDOGLYCAN GLYCOSYLTRANSFERASE MRDB"/>
    <property type="match status" value="1"/>
</dbReference>
<feature type="transmembrane region" description="Helical" evidence="6">
    <location>
        <begin position="395"/>
        <end position="420"/>
    </location>
</feature>
<keyword evidence="8" id="KW-1185">Reference proteome</keyword>
<evidence type="ECO:0000256" key="3">
    <source>
        <dbReference type="ARBA" id="ARBA00022960"/>
    </source>
</evidence>
<evidence type="ECO:0000256" key="2">
    <source>
        <dbReference type="ARBA" id="ARBA00022692"/>
    </source>
</evidence>
<dbReference type="RefSeq" id="WP_316265573.1">
    <property type="nucleotide sequence ID" value="NZ_AP027742.1"/>
</dbReference>
<dbReference type="NCBIfam" id="NF038403">
    <property type="entry name" value="perm_prefix_1"/>
    <property type="match status" value="1"/>
</dbReference>
<sequence>MNMHDYLMTVSEQIRCRRAWPMIEKKLRDHIEDQKIDCMAEGMTEKEAEEEAVRQMGDPEETGMSLNHIHRPIMDWKLLAVAFLLAAVGLLLQWMTYQQPDSAYKAAEVWRQVRYSAAGFVIMILLCFMDYSLIGRYAGRIWLAVLGLEVFTYAVNVMWYRGIWINGGIYSYGALIDCLLLPAFAGMLWSGRGGKEKGIAKSAGWLLVIGILFLLPLQNHIYASVVFGICGTMLCVTVWKGWFFQKQNQKKDKKQIRILLGLILLTAVGALLLAWYTGNHFIPMEYSQTVRENVQSLAAMDKAGVDLTGSELEWTRFDVRGDFLWLYLFYRFGMAPVTLLTVLAVLFLVFLFLAVFRQKNRLGFLIGLGCVSFVAVQIIWYLGSNLGLLPSGQGYMPFCTIGGTNMTVTYIYTGLLLSVYRNSRVVKN</sequence>
<dbReference type="InterPro" id="IPR001182">
    <property type="entry name" value="FtsW/RodA"/>
</dbReference>
<dbReference type="EMBL" id="AP027742">
    <property type="protein sequence ID" value="BDZ78507.1"/>
    <property type="molecule type" value="Genomic_DNA"/>
</dbReference>
<feature type="transmembrane region" description="Helical" evidence="6">
    <location>
        <begin position="198"/>
        <end position="215"/>
    </location>
</feature>
<proteinExistence type="predicted"/>
<feature type="transmembrane region" description="Helical" evidence="6">
    <location>
        <begin position="141"/>
        <end position="163"/>
    </location>
</feature>
<reference evidence="8" key="1">
    <citation type="journal article" date="2023" name="Int. J. Syst. Evol. Microbiol.">
        <title>Claveliimonas bilis gen. nov., sp. nov., deoxycholic acid-producing bacteria isolated from human faeces, and reclassification of Sellimonas monacensis Zenner et al. 2021 as Claveliimonas monacensis comb. nov.</title>
        <authorList>
            <person name="Hisatomi A."/>
            <person name="Kastawa N.W.E.P.G."/>
            <person name="Song I."/>
            <person name="Ohkuma M."/>
            <person name="Fukiya S."/>
            <person name="Sakamoto M."/>
        </authorList>
    </citation>
    <scope>NUCLEOTIDE SEQUENCE [LARGE SCALE GENOMIC DNA]</scope>
    <source>
        <strain evidence="8">12BBH14</strain>
    </source>
</reference>
<evidence type="ECO:0000313" key="8">
    <source>
        <dbReference type="Proteomes" id="UP001305815"/>
    </source>
</evidence>
<evidence type="ECO:0008006" key="9">
    <source>
        <dbReference type="Google" id="ProtNLM"/>
    </source>
</evidence>
<comment type="subcellular location">
    <subcellularLocation>
        <location evidence="1">Membrane</location>
        <topology evidence="1">Multi-pass membrane protein</topology>
    </subcellularLocation>
</comment>
<evidence type="ECO:0000256" key="6">
    <source>
        <dbReference type="SAM" id="Phobius"/>
    </source>
</evidence>
<feature type="transmembrane region" description="Helical" evidence="6">
    <location>
        <begin position="362"/>
        <end position="383"/>
    </location>
</feature>
<keyword evidence="2 6" id="KW-0812">Transmembrane</keyword>
<dbReference type="Proteomes" id="UP001305815">
    <property type="component" value="Chromosome"/>
</dbReference>
<evidence type="ECO:0000256" key="4">
    <source>
        <dbReference type="ARBA" id="ARBA00022989"/>
    </source>
</evidence>
<dbReference type="InterPro" id="IPR047928">
    <property type="entry name" value="Perm_prefix_1"/>
</dbReference>
<feature type="transmembrane region" description="Helical" evidence="6">
    <location>
        <begin position="221"/>
        <end position="244"/>
    </location>
</feature>
<accession>A0ABM8IDR6</accession>
<feature type="transmembrane region" description="Helical" evidence="6">
    <location>
        <begin position="328"/>
        <end position="355"/>
    </location>
</feature>
<organism evidence="7 8">
    <name type="scientific">Claveliimonas bilis</name>
    <dbReference type="NCBI Taxonomy" id="3028070"/>
    <lineage>
        <taxon>Bacteria</taxon>
        <taxon>Bacillati</taxon>
        <taxon>Bacillota</taxon>
        <taxon>Clostridia</taxon>
        <taxon>Lachnospirales</taxon>
        <taxon>Lachnospiraceae</taxon>
        <taxon>Claveliimonas</taxon>
    </lineage>
</organism>
<keyword evidence="3" id="KW-0133">Cell shape</keyword>
<dbReference type="Pfam" id="PF01098">
    <property type="entry name" value="FTSW_RODA_SPOVE"/>
    <property type="match status" value="1"/>
</dbReference>
<protein>
    <recommendedName>
        <fullName evidence="9">FtsW/RodA/SpoVE family cell cycle protein</fullName>
    </recommendedName>
</protein>
<feature type="transmembrane region" description="Helical" evidence="6">
    <location>
        <begin position="169"/>
        <end position="191"/>
    </location>
</feature>
<dbReference type="PANTHER" id="PTHR30474">
    <property type="entry name" value="CELL CYCLE PROTEIN"/>
    <property type="match status" value="1"/>
</dbReference>
<feature type="transmembrane region" description="Helical" evidence="6">
    <location>
        <begin position="115"/>
        <end position="134"/>
    </location>
</feature>
<keyword evidence="4 6" id="KW-1133">Transmembrane helix</keyword>
<gene>
    <name evidence="7" type="ORF">Lac1_26900</name>
</gene>
<feature type="transmembrane region" description="Helical" evidence="6">
    <location>
        <begin position="256"/>
        <end position="276"/>
    </location>
</feature>
<name>A0ABM8IDR6_9FIRM</name>
<evidence type="ECO:0000313" key="7">
    <source>
        <dbReference type="EMBL" id="BDZ78507.1"/>
    </source>
</evidence>
<evidence type="ECO:0000256" key="1">
    <source>
        <dbReference type="ARBA" id="ARBA00004141"/>
    </source>
</evidence>
<keyword evidence="5 6" id="KW-0472">Membrane</keyword>
<evidence type="ECO:0000256" key="5">
    <source>
        <dbReference type="ARBA" id="ARBA00023136"/>
    </source>
</evidence>
<feature type="transmembrane region" description="Helical" evidence="6">
    <location>
        <begin position="76"/>
        <end position="95"/>
    </location>
</feature>